<dbReference type="SUPFAM" id="SSF46689">
    <property type="entry name" value="Homeodomain-like"/>
    <property type="match status" value="1"/>
</dbReference>
<evidence type="ECO:0000256" key="1">
    <source>
        <dbReference type="ARBA" id="ARBA00023015"/>
    </source>
</evidence>
<dbReference type="InterPro" id="IPR009057">
    <property type="entry name" value="Homeodomain-like_sf"/>
</dbReference>
<dbReference type="Gene3D" id="1.10.10.60">
    <property type="entry name" value="Homeodomain-like"/>
    <property type="match status" value="1"/>
</dbReference>
<dbReference type="SUPFAM" id="SSF48498">
    <property type="entry name" value="Tetracyclin repressor-like, C-terminal domain"/>
    <property type="match status" value="1"/>
</dbReference>
<evidence type="ECO:0000256" key="4">
    <source>
        <dbReference type="PROSITE-ProRule" id="PRU00335"/>
    </source>
</evidence>
<evidence type="ECO:0000256" key="3">
    <source>
        <dbReference type="ARBA" id="ARBA00023163"/>
    </source>
</evidence>
<keyword evidence="7" id="KW-1185">Reference proteome</keyword>
<evidence type="ECO:0000313" key="7">
    <source>
        <dbReference type="Proteomes" id="UP000543030"/>
    </source>
</evidence>
<dbReference type="Pfam" id="PF16925">
    <property type="entry name" value="TetR_C_13"/>
    <property type="match status" value="1"/>
</dbReference>
<dbReference type="GO" id="GO:0003677">
    <property type="term" value="F:DNA binding"/>
    <property type="evidence" value="ECO:0007669"/>
    <property type="project" value="UniProtKB-UniRule"/>
</dbReference>
<protein>
    <submittedName>
        <fullName evidence="6">AcrR family transcriptional regulator</fullName>
    </submittedName>
</protein>
<dbReference type="PANTHER" id="PTHR47506">
    <property type="entry name" value="TRANSCRIPTIONAL REGULATORY PROTEIN"/>
    <property type="match status" value="1"/>
</dbReference>
<accession>A0A840RBR0</accession>
<keyword evidence="1" id="KW-0805">Transcription regulation</keyword>
<dbReference type="EMBL" id="JACHHN010000001">
    <property type="protein sequence ID" value="MBB5189790.1"/>
    <property type="molecule type" value="Genomic_DNA"/>
</dbReference>
<proteinExistence type="predicted"/>
<evidence type="ECO:0000259" key="5">
    <source>
        <dbReference type="PROSITE" id="PS50977"/>
    </source>
</evidence>
<sequence length="206" mass="22504">MAERGRPRCFDREAALYKAMDVFWRNGYEGASLAQLTEAMGINSPSLYATFGSKEDLYKEAVEQYDANEGAEINASLSADTDIRTALYNVMRITAEYFSDPDKPAGCMVLLSALNCTPENASVAQHMCDLRKRSTNLLRQRLLRAQQSGEIAASANIEQLTAFMTSVRQGMSIQARDGADRDVLMGIANATLIAWDALCSAPPTSA</sequence>
<feature type="domain" description="HTH tetR-type" evidence="5">
    <location>
        <begin position="9"/>
        <end position="69"/>
    </location>
</feature>
<dbReference type="InterPro" id="IPR001647">
    <property type="entry name" value="HTH_TetR"/>
</dbReference>
<keyword evidence="2 4" id="KW-0238">DNA-binding</keyword>
<dbReference type="InterPro" id="IPR036271">
    <property type="entry name" value="Tet_transcr_reg_TetR-rel_C_sf"/>
</dbReference>
<name>A0A840RBR0_9NEIS</name>
<evidence type="ECO:0000256" key="2">
    <source>
        <dbReference type="ARBA" id="ARBA00023125"/>
    </source>
</evidence>
<comment type="caution">
    <text evidence="6">The sequence shown here is derived from an EMBL/GenBank/DDBJ whole genome shotgun (WGS) entry which is preliminary data.</text>
</comment>
<dbReference type="InterPro" id="IPR011075">
    <property type="entry name" value="TetR_C"/>
</dbReference>
<dbReference type="Proteomes" id="UP000543030">
    <property type="component" value="Unassembled WGS sequence"/>
</dbReference>
<gene>
    <name evidence="6" type="ORF">HNQ50_000500</name>
</gene>
<feature type="DNA-binding region" description="H-T-H motif" evidence="4">
    <location>
        <begin position="32"/>
        <end position="51"/>
    </location>
</feature>
<dbReference type="PROSITE" id="PS50977">
    <property type="entry name" value="HTH_TETR_2"/>
    <property type="match status" value="1"/>
</dbReference>
<dbReference type="Gene3D" id="1.10.357.10">
    <property type="entry name" value="Tetracycline Repressor, domain 2"/>
    <property type="match status" value="1"/>
</dbReference>
<evidence type="ECO:0000313" key="6">
    <source>
        <dbReference type="EMBL" id="MBB5189790.1"/>
    </source>
</evidence>
<organism evidence="6 7">
    <name type="scientific">Silvimonas terrae</name>
    <dbReference type="NCBI Taxonomy" id="300266"/>
    <lineage>
        <taxon>Bacteria</taxon>
        <taxon>Pseudomonadati</taxon>
        <taxon>Pseudomonadota</taxon>
        <taxon>Betaproteobacteria</taxon>
        <taxon>Neisseriales</taxon>
        <taxon>Chitinibacteraceae</taxon>
        <taxon>Silvimonas</taxon>
    </lineage>
</organism>
<dbReference type="Pfam" id="PF00440">
    <property type="entry name" value="TetR_N"/>
    <property type="match status" value="1"/>
</dbReference>
<keyword evidence="3" id="KW-0804">Transcription</keyword>
<dbReference type="RefSeq" id="WP_184097191.1">
    <property type="nucleotide sequence ID" value="NZ_JACHHN010000001.1"/>
</dbReference>
<dbReference type="PANTHER" id="PTHR47506:SF1">
    <property type="entry name" value="HTH-TYPE TRANSCRIPTIONAL REGULATOR YJDC"/>
    <property type="match status" value="1"/>
</dbReference>
<dbReference type="AlphaFoldDB" id="A0A840RBR0"/>
<reference evidence="6 7" key="1">
    <citation type="submission" date="2020-08" db="EMBL/GenBank/DDBJ databases">
        <title>Genomic Encyclopedia of Type Strains, Phase IV (KMG-IV): sequencing the most valuable type-strain genomes for metagenomic binning, comparative biology and taxonomic classification.</title>
        <authorList>
            <person name="Goeker M."/>
        </authorList>
    </citation>
    <scope>NUCLEOTIDE SEQUENCE [LARGE SCALE GENOMIC DNA]</scope>
    <source>
        <strain evidence="6 7">DSM 18233</strain>
    </source>
</reference>